<comment type="caution">
    <text evidence="2">The sequence shown here is derived from an EMBL/GenBank/DDBJ whole genome shotgun (WGS) entry which is preliminary data.</text>
</comment>
<dbReference type="Gene3D" id="3.40.1550.10">
    <property type="entry name" value="CheC-like"/>
    <property type="match status" value="1"/>
</dbReference>
<evidence type="ECO:0008006" key="4">
    <source>
        <dbReference type="Google" id="ProtNLM"/>
    </source>
</evidence>
<dbReference type="SUPFAM" id="SSF103039">
    <property type="entry name" value="CheC-like"/>
    <property type="match status" value="1"/>
</dbReference>
<evidence type="ECO:0000313" key="3">
    <source>
        <dbReference type="Proteomes" id="UP000196531"/>
    </source>
</evidence>
<dbReference type="GO" id="GO:0006935">
    <property type="term" value="P:chemotaxis"/>
    <property type="evidence" value="ECO:0007669"/>
    <property type="project" value="UniProtKB-KW"/>
</dbReference>
<proteinExistence type="predicted"/>
<dbReference type="Proteomes" id="UP000196531">
    <property type="component" value="Unassembled WGS sequence"/>
</dbReference>
<name>A0A1Y5FFE7_9BACT</name>
<dbReference type="EMBL" id="MAAO01000005">
    <property type="protein sequence ID" value="OUR97932.1"/>
    <property type="molecule type" value="Genomic_DNA"/>
</dbReference>
<dbReference type="AlphaFoldDB" id="A0A1Y5FFE7"/>
<protein>
    <recommendedName>
        <fullName evidence="4">Chemotaxis phosphatase CheX-like domain-containing protein</fullName>
    </recommendedName>
</protein>
<organism evidence="2 3">
    <name type="scientific">Halobacteriovorax marinus</name>
    <dbReference type="NCBI Taxonomy" id="97084"/>
    <lineage>
        <taxon>Bacteria</taxon>
        <taxon>Pseudomonadati</taxon>
        <taxon>Bdellovibrionota</taxon>
        <taxon>Bacteriovoracia</taxon>
        <taxon>Bacteriovoracales</taxon>
        <taxon>Halobacteriovoraceae</taxon>
        <taxon>Halobacteriovorax</taxon>
    </lineage>
</organism>
<evidence type="ECO:0000256" key="1">
    <source>
        <dbReference type="ARBA" id="ARBA00022500"/>
    </source>
</evidence>
<sequence>MRKPEIDYIQKFCRETSLQRFIAHSSNQEITLIEKNAEQVMTGNIWRCAILWGNDDIRGVMIINFTTINILAMASSVFENTRDSVLFEHTKDFMKEYCNMYAGLLKGTLNNKNIITNISLPIISKSLTSHACLAGVPENSYKDNWNLVLGNSFIELSNTLVLSKNFDISSLLFLKDSEKESSSNDGDIEFF</sequence>
<keyword evidence="1" id="KW-0145">Chemotaxis</keyword>
<reference evidence="3" key="1">
    <citation type="journal article" date="2017" name="Proc. Natl. Acad. Sci. U.S.A.">
        <title>Simulation of Deepwater Horizon oil plume reveals substrate specialization within a complex community of hydrocarbon-degraders.</title>
        <authorList>
            <person name="Hu P."/>
            <person name="Dubinsky E.A."/>
            <person name="Probst A.J."/>
            <person name="Wang J."/>
            <person name="Sieber C.M.K."/>
            <person name="Tom L.M."/>
            <person name="Gardinali P."/>
            <person name="Banfield J.F."/>
            <person name="Atlas R.M."/>
            <person name="Andersen G.L."/>
        </authorList>
    </citation>
    <scope>NUCLEOTIDE SEQUENCE [LARGE SCALE GENOMIC DNA]</scope>
</reference>
<gene>
    <name evidence="2" type="ORF">A9Q84_06975</name>
</gene>
<dbReference type="InterPro" id="IPR028976">
    <property type="entry name" value="CheC-like_sf"/>
</dbReference>
<evidence type="ECO:0000313" key="2">
    <source>
        <dbReference type="EMBL" id="OUR97932.1"/>
    </source>
</evidence>
<accession>A0A1Y5FFE7</accession>